<dbReference type="GO" id="GO:0047874">
    <property type="term" value="F:dolichyldiphosphatase activity"/>
    <property type="evidence" value="ECO:0007669"/>
    <property type="project" value="UniProtKB-UniRule"/>
</dbReference>
<comment type="catalytic activity">
    <reaction evidence="6">
        <text>a di-trans,poly-cis-dolichyl diphosphate + H2O = a di-trans,poly-cis-dolichyl phosphate + phosphate + H(+)</text>
        <dbReference type="Rhea" id="RHEA:14385"/>
        <dbReference type="Rhea" id="RHEA-COMP:19498"/>
        <dbReference type="Rhea" id="RHEA-COMP:19506"/>
        <dbReference type="ChEBI" id="CHEBI:15377"/>
        <dbReference type="ChEBI" id="CHEBI:15378"/>
        <dbReference type="ChEBI" id="CHEBI:43474"/>
        <dbReference type="ChEBI" id="CHEBI:57497"/>
        <dbReference type="ChEBI" id="CHEBI:57683"/>
        <dbReference type="EC" id="3.6.1.43"/>
    </reaction>
</comment>
<keyword evidence="9" id="KW-1185">Reference proteome</keyword>
<keyword evidence="2 6" id="KW-0812">Transmembrane</keyword>
<feature type="transmembrane region" description="Helical" evidence="6">
    <location>
        <begin position="96"/>
        <end position="116"/>
    </location>
</feature>
<dbReference type="STRING" id="1882483.A0A317XS18"/>
<keyword evidence="5 6" id="KW-0472">Membrane</keyword>
<dbReference type="InterPro" id="IPR036938">
    <property type="entry name" value="PAP2/HPO_sf"/>
</dbReference>
<dbReference type="AlphaFoldDB" id="A0A317XS18"/>
<sequence length="464" mass="51853">MGRSTSALDPASYASLALTHVRYDPSDPTAKVLSLVTLSPIFLLCSYVTVILLRRELTFINAFIGQLACEALNWMLKRLFRQSRPTNHLGSGYGMPSSHSQFSGFFAAFFLAHFILNRPPRVRPRTLINSIRRLEHTTAMAMIALLAALTCYSRYHLQYHTPLQILVGLTIGILFGGTYYYFTEHLPRPPLRRLLLDHPIAVALRIRDSWAVWRDGGIEGEYSLWRREWESQRKASHRPTGAANADAGAQDGLEDTRTLARHYDTMKVALEEANRSPPTESAFCVGCVITASGDHGSSKEQMLATGFSRELPGNTHAEQCALDKMSARFKVNSNLTSAVNLPQVGLDLYTTMEPCSERLSGNLPCVNRILDFNKASDAFELPTKYMPRAISRGRSSGTVRVRLRIHRVFQGVSEPDDFVNCQSQTVLRDNGIQVFTVRAPNGTDELEERCLLVARKGHPKAKVE</sequence>
<evidence type="ECO:0000256" key="2">
    <source>
        <dbReference type="ARBA" id="ARBA00022692"/>
    </source>
</evidence>
<dbReference type="GO" id="GO:0008610">
    <property type="term" value="P:lipid biosynthetic process"/>
    <property type="evidence" value="ECO:0007669"/>
    <property type="project" value="TreeGrafter"/>
</dbReference>
<organism evidence="8 9">
    <name type="scientific">Testicularia cyperi</name>
    <dbReference type="NCBI Taxonomy" id="1882483"/>
    <lineage>
        <taxon>Eukaryota</taxon>
        <taxon>Fungi</taxon>
        <taxon>Dikarya</taxon>
        <taxon>Basidiomycota</taxon>
        <taxon>Ustilaginomycotina</taxon>
        <taxon>Ustilaginomycetes</taxon>
        <taxon>Ustilaginales</taxon>
        <taxon>Anthracoideaceae</taxon>
        <taxon>Testicularia</taxon>
    </lineage>
</organism>
<dbReference type="CDD" id="cd03382">
    <property type="entry name" value="PAP2_dolichyldiphosphatase"/>
    <property type="match status" value="1"/>
</dbReference>
<dbReference type="GO" id="GO:0006139">
    <property type="term" value="P:nucleobase-containing compound metabolic process"/>
    <property type="evidence" value="ECO:0007669"/>
    <property type="project" value="UniProtKB-ARBA"/>
</dbReference>
<dbReference type="Pfam" id="PF18785">
    <property type="entry name" value="Inv-AAD"/>
    <property type="match status" value="1"/>
</dbReference>
<gene>
    <name evidence="8" type="ORF">BCV70DRAFT_199487</name>
</gene>
<name>A0A317XS18_9BASI</name>
<dbReference type="OrthoDB" id="302705at2759"/>
<keyword evidence="4 6" id="KW-1133">Transmembrane helix</keyword>
<dbReference type="InParanoid" id="A0A317XS18"/>
<dbReference type="InterPro" id="IPR039667">
    <property type="entry name" value="Dolichyldiphosphatase_PAP2"/>
</dbReference>
<comment type="pathway">
    <text evidence="6">Protein modification; protein glycosylation.</text>
</comment>
<dbReference type="PANTHER" id="PTHR11247">
    <property type="entry name" value="PALMITOYL-PROTEIN THIOESTERASE/DOLICHYLDIPHOSPHATASE 1"/>
    <property type="match status" value="1"/>
</dbReference>
<dbReference type="GO" id="GO:0006487">
    <property type="term" value="P:protein N-linked glycosylation"/>
    <property type="evidence" value="ECO:0007669"/>
    <property type="project" value="UniProtKB-UniRule"/>
</dbReference>
<dbReference type="InterPro" id="IPR016193">
    <property type="entry name" value="Cytidine_deaminase-like"/>
</dbReference>
<feature type="transmembrane region" description="Helical" evidence="6">
    <location>
        <begin position="163"/>
        <end position="182"/>
    </location>
</feature>
<comment type="function">
    <text evidence="6">Required for efficient N-glycosylation. Necessary for maintaining optimal levels of dolichol-linked oligosaccharides. Hydrolyzes dolichyl pyrophosphate at a very high rate and dolichyl monophosphate at a much lower rate. Does not act on phosphatidate.</text>
</comment>
<dbReference type="SUPFAM" id="SSF48317">
    <property type="entry name" value="Acid phosphatase/Vanadium-dependent haloperoxidase"/>
    <property type="match status" value="1"/>
</dbReference>
<proteinExistence type="inferred from homology"/>
<reference evidence="8 9" key="1">
    <citation type="journal article" date="2018" name="Mol. Biol. Evol.">
        <title>Broad Genomic Sampling Reveals a Smut Pathogenic Ancestry of the Fungal Clade Ustilaginomycotina.</title>
        <authorList>
            <person name="Kijpornyongpan T."/>
            <person name="Mondo S.J."/>
            <person name="Barry K."/>
            <person name="Sandor L."/>
            <person name="Lee J."/>
            <person name="Lipzen A."/>
            <person name="Pangilinan J."/>
            <person name="LaButti K."/>
            <person name="Hainaut M."/>
            <person name="Henrissat B."/>
            <person name="Grigoriev I.V."/>
            <person name="Spatafora J.W."/>
            <person name="Aime M.C."/>
        </authorList>
    </citation>
    <scope>NUCLEOTIDE SEQUENCE [LARGE SCALE GENOMIC DNA]</scope>
    <source>
        <strain evidence="8 9">MCA 3645</strain>
    </source>
</reference>
<dbReference type="PANTHER" id="PTHR11247:SF1">
    <property type="entry name" value="DOLICHYLDIPHOSPHATASE 1"/>
    <property type="match status" value="1"/>
</dbReference>
<protein>
    <recommendedName>
        <fullName evidence="6">Dolichyldiphosphatase</fullName>
        <ecNumber evidence="6">3.6.1.43</ecNumber>
    </recommendedName>
</protein>
<evidence type="ECO:0000256" key="6">
    <source>
        <dbReference type="RuleBase" id="RU367078"/>
    </source>
</evidence>
<keyword evidence="6" id="KW-0256">Endoplasmic reticulum</keyword>
<dbReference type="PROSITE" id="PS51747">
    <property type="entry name" value="CYT_DCMP_DEAMINASES_2"/>
    <property type="match status" value="1"/>
</dbReference>
<evidence type="ECO:0000313" key="8">
    <source>
        <dbReference type="EMBL" id="PWZ01116.1"/>
    </source>
</evidence>
<dbReference type="InterPro" id="IPR000326">
    <property type="entry name" value="PAP2/HPO"/>
</dbReference>
<keyword evidence="3 6" id="KW-0378">Hydrolase</keyword>
<feature type="transmembrane region" description="Helical" evidence="6">
    <location>
        <begin position="137"/>
        <end position="157"/>
    </location>
</feature>
<dbReference type="GO" id="GO:0005789">
    <property type="term" value="C:endoplasmic reticulum membrane"/>
    <property type="evidence" value="ECO:0007669"/>
    <property type="project" value="UniProtKB-SubCell"/>
</dbReference>
<evidence type="ECO:0000256" key="5">
    <source>
        <dbReference type="ARBA" id="ARBA00023136"/>
    </source>
</evidence>
<dbReference type="SMART" id="SM00014">
    <property type="entry name" value="acidPPc"/>
    <property type="match status" value="1"/>
</dbReference>
<dbReference type="Gene3D" id="3.40.140.10">
    <property type="entry name" value="Cytidine Deaminase, domain 2"/>
    <property type="match status" value="1"/>
</dbReference>
<dbReference type="EC" id="3.6.1.43" evidence="6"/>
<dbReference type="SUPFAM" id="SSF53927">
    <property type="entry name" value="Cytidine deaminase-like"/>
    <property type="match status" value="1"/>
</dbReference>
<dbReference type="InterPro" id="IPR002125">
    <property type="entry name" value="CMP_dCMP_dom"/>
</dbReference>
<evidence type="ECO:0000256" key="3">
    <source>
        <dbReference type="ARBA" id="ARBA00022801"/>
    </source>
</evidence>
<evidence type="ECO:0000313" key="9">
    <source>
        <dbReference type="Proteomes" id="UP000246740"/>
    </source>
</evidence>
<comment type="similarity">
    <text evidence="6">Belongs to the dolichyldiphosphatase family.</text>
</comment>
<dbReference type="Pfam" id="PF01569">
    <property type="entry name" value="PAP2"/>
    <property type="match status" value="1"/>
</dbReference>
<feature type="domain" description="CMP/dCMP-type deaminase" evidence="7">
    <location>
        <begin position="260"/>
        <end position="396"/>
    </location>
</feature>
<dbReference type="Proteomes" id="UP000246740">
    <property type="component" value="Unassembled WGS sequence"/>
</dbReference>
<evidence type="ECO:0000259" key="7">
    <source>
        <dbReference type="PROSITE" id="PS51747"/>
    </source>
</evidence>
<dbReference type="Gene3D" id="1.20.144.10">
    <property type="entry name" value="Phosphatidic acid phosphatase type 2/haloperoxidase"/>
    <property type="match status" value="1"/>
</dbReference>
<feature type="transmembrane region" description="Helical" evidence="6">
    <location>
        <begin position="32"/>
        <end position="52"/>
    </location>
</feature>
<comment type="subcellular location">
    <subcellularLocation>
        <location evidence="6">Endoplasmic reticulum membrane</location>
        <topology evidence="6">Multi-pass membrane protein</topology>
    </subcellularLocation>
    <subcellularLocation>
        <location evidence="1">Membrane</location>
        <topology evidence="1">Multi-pass membrane protein</topology>
    </subcellularLocation>
</comment>
<evidence type="ECO:0000256" key="4">
    <source>
        <dbReference type="ARBA" id="ARBA00022989"/>
    </source>
</evidence>
<dbReference type="UniPathway" id="UPA00378"/>
<evidence type="ECO:0000256" key="1">
    <source>
        <dbReference type="ARBA" id="ARBA00004141"/>
    </source>
</evidence>
<dbReference type="EMBL" id="KZ819191">
    <property type="protein sequence ID" value="PWZ01116.1"/>
    <property type="molecule type" value="Genomic_DNA"/>
</dbReference>
<accession>A0A317XS18</accession>